<keyword evidence="1" id="KW-1133">Transmembrane helix</keyword>
<keyword evidence="1" id="KW-0812">Transmembrane</keyword>
<feature type="transmembrane region" description="Helical" evidence="1">
    <location>
        <begin position="410"/>
        <end position="434"/>
    </location>
</feature>
<keyword evidence="3" id="KW-1185">Reference proteome</keyword>
<reference evidence="2" key="1">
    <citation type="submission" date="2020-05" db="EMBL/GenBank/DDBJ databases">
        <title>WGS assembly of Panicum virgatum.</title>
        <authorList>
            <person name="Lovell J.T."/>
            <person name="Jenkins J."/>
            <person name="Shu S."/>
            <person name="Juenger T.E."/>
            <person name="Schmutz J."/>
        </authorList>
    </citation>
    <scope>NUCLEOTIDE SEQUENCE</scope>
    <source>
        <strain evidence="2">AP13</strain>
    </source>
</reference>
<dbReference type="EMBL" id="CM029052">
    <property type="protein sequence ID" value="KAG2557891.1"/>
    <property type="molecule type" value="Genomic_DNA"/>
</dbReference>
<protein>
    <submittedName>
        <fullName evidence="2">Uncharacterized protein</fullName>
    </submittedName>
</protein>
<proteinExistence type="predicted"/>
<dbReference type="InterPro" id="IPR004158">
    <property type="entry name" value="DUF247_pln"/>
</dbReference>
<keyword evidence="1" id="KW-0472">Membrane</keyword>
<dbReference type="Proteomes" id="UP000823388">
    <property type="component" value="Chromosome 8N"/>
</dbReference>
<evidence type="ECO:0000256" key="1">
    <source>
        <dbReference type="SAM" id="Phobius"/>
    </source>
</evidence>
<dbReference type="OrthoDB" id="591587at2759"/>
<sequence length="440" mass="50762">MGEESVTVRVQAKSSSSSWVVDMEKMLEQANPSMEMVLWKQRSIRRVPEFIKKLTNSKSYQPQFVSLGPLHHGERHLLPMEQHKRRAVLHIVNQSGKHLQEFVAVIEEVVEELQGAYDDLDDKKWRGANKGRFVEMMVTDGCFLLELMFEALAPGNYAANDPIFSKNSFSRLWPIMRNDMVAMENQLPLVVLQRLLSVILDGTSPEAKHINSCVLFLLDRNPLDEEDMENLGLHFLDLFHKSYCSSRPNWEGCVEYEACTPCASELKEAGIQFKRSDTDSIHNVNMENGTLSMPMFTFDEDTEIPLLNLMAFEWLHPEVNLDVCCHMFFMEKIIRSEKDVELLRSKGLFQGLVGSEKRAVEMFNTLVKLSWTASRGSRLGQVQWKLNEHCRKRRNKWRASFVNTYLSNPWVFISLMAAIILLIATLLQTIYTIVPFYTKN</sequence>
<gene>
    <name evidence="2" type="ORF">PVAP13_8NG147000</name>
</gene>
<evidence type="ECO:0000313" key="2">
    <source>
        <dbReference type="EMBL" id="KAG2557891.1"/>
    </source>
</evidence>
<organism evidence="2 3">
    <name type="scientific">Panicum virgatum</name>
    <name type="common">Blackwell switchgrass</name>
    <dbReference type="NCBI Taxonomy" id="38727"/>
    <lineage>
        <taxon>Eukaryota</taxon>
        <taxon>Viridiplantae</taxon>
        <taxon>Streptophyta</taxon>
        <taxon>Embryophyta</taxon>
        <taxon>Tracheophyta</taxon>
        <taxon>Spermatophyta</taxon>
        <taxon>Magnoliopsida</taxon>
        <taxon>Liliopsida</taxon>
        <taxon>Poales</taxon>
        <taxon>Poaceae</taxon>
        <taxon>PACMAD clade</taxon>
        <taxon>Panicoideae</taxon>
        <taxon>Panicodae</taxon>
        <taxon>Paniceae</taxon>
        <taxon>Panicinae</taxon>
        <taxon>Panicum</taxon>
        <taxon>Panicum sect. Hiantes</taxon>
    </lineage>
</organism>
<dbReference type="PANTHER" id="PTHR31170">
    <property type="entry name" value="BNAC04G53230D PROTEIN"/>
    <property type="match status" value="1"/>
</dbReference>
<name>A0A8T0P6U0_PANVG</name>
<comment type="caution">
    <text evidence="2">The sequence shown here is derived from an EMBL/GenBank/DDBJ whole genome shotgun (WGS) entry which is preliminary data.</text>
</comment>
<dbReference type="AlphaFoldDB" id="A0A8T0P6U0"/>
<accession>A0A8T0P6U0</accession>
<dbReference type="Pfam" id="PF03140">
    <property type="entry name" value="DUF247"/>
    <property type="match status" value="1"/>
</dbReference>
<dbReference type="PANTHER" id="PTHR31170:SF18">
    <property type="entry name" value="(WILD MALAYSIAN BANANA) HYPOTHETICAL PROTEIN"/>
    <property type="match status" value="1"/>
</dbReference>
<evidence type="ECO:0000313" key="3">
    <source>
        <dbReference type="Proteomes" id="UP000823388"/>
    </source>
</evidence>